<proteinExistence type="predicted"/>
<evidence type="ECO:0008006" key="3">
    <source>
        <dbReference type="Google" id="ProtNLM"/>
    </source>
</evidence>
<dbReference type="AlphaFoldDB" id="A0A0F4QTR9"/>
<dbReference type="RefSeq" id="WP_046004244.1">
    <property type="nucleotide sequence ID" value="NZ_JXYA01000013.1"/>
</dbReference>
<accession>A0A0F4QTR9</accession>
<organism evidence="1 2">
    <name type="scientific">Pseudoalteromonas rubra</name>
    <dbReference type="NCBI Taxonomy" id="43658"/>
    <lineage>
        <taxon>Bacteria</taxon>
        <taxon>Pseudomonadati</taxon>
        <taxon>Pseudomonadota</taxon>
        <taxon>Gammaproteobacteria</taxon>
        <taxon>Alteromonadales</taxon>
        <taxon>Pseudoalteromonadaceae</taxon>
        <taxon>Pseudoalteromonas</taxon>
    </lineage>
</organism>
<dbReference type="InterPro" id="IPR038147">
    <property type="entry name" value="Cox_sf"/>
</dbReference>
<gene>
    <name evidence="1" type="ORF">TW77_06910</name>
</gene>
<reference evidence="1 2" key="1">
    <citation type="journal article" date="2015" name="BMC Genomics">
        <title>Genome mining reveals unlocked bioactive potential of marine Gram-negative bacteria.</title>
        <authorList>
            <person name="Machado H."/>
            <person name="Sonnenschein E.C."/>
            <person name="Melchiorsen J."/>
            <person name="Gram L."/>
        </authorList>
    </citation>
    <scope>NUCLEOTIDE SEQUENCE [LARGE SCALE GENOMIC DNA]</scope>
    <source>
        <strain evidence="1 2">S2471</strain>
    </source>
</reference>
<dbReference type="EMBL" id="JXYA01000013">
    <property type="protein sequence ID" value="KJZ10759.1"/>
    <property type="molecule type" value="Genomic_DNA"/>
</dbReference>
<dbReference type="Proteomes" id="UP000033452">
    <property type="component" value="Unassembled WGS sequence"/>
</dbReference>
<keyword evidence="2" id="KW-1185">Reference proteome</keyword>
<name>A0A0F4QTR9_9GAMM</name>
<dbReference type="Gene3D" id="6.10.200.10">
    <property type="entry name" value="Regulatory phage protein Cox"/>
    <property type="match status" value="1"/>
</dbReference>
<comment type="caution">
    <text evidence="1">The sequence shown here is derived from an EMBL/GenBank/DDBJ whole genome shotgun (WGS) entry which is preliminary data.</text>
</comment>
<protein>
    <recommendedName>
        <fullName evidence="3">DNA-binding protein</fullName>
    </recommendedName>
</protein>
<sequence length="79" mass="8553">MTQQLILSVPAPILTYDAYADLQGQNVRDVVNAVARGRLPVYQPPTSPDENPAKVKKYINMVALFADAAKQAGIEINLG</sequence>
<evidence type="ECO:0000313" key="2">
    <source>
        <dbReference type="Proteomes" id="UP000033452"/>
    </source>
</evidence>
<dbReference type="OrthoDB" id="5906098at2"/>
<evidence type="ECO:0000313" key="1">
    <source>
        <dbReference type="EMBL" id="KJZ10759.1"/>
    </source>
</evidence>
<dbReference type="PATRIC" id="fig|43658.5.peg.1456"/>